<gene>
    <name evidence="8" type="ORF">ASPCADRAFT_203690</name>
</gene>
<dbReference type="Pfam" id="PF04082">
    <property type="entry name" value="Fungal_trans"/>
    <property type="match status" value="1"/>
</dbReference>
<accession>A0A1R3RZJ9</accession>
<dbReference type="CDD" id="cd12148">
    <property type="entry name" value="fungal_TF_MHR"/>
    <property type="match status" value="1"/>
</dbReference>
<dbReference type="CDD" id="cd00067">
    <property type="entry name" value="GAL4"/>
    <property type="match status" value="1"/>
</dbReference>
<dbReference type="AlphaFoldDB" id="A0A1R3RZJ9"/>
<evidence type="ECO:0000313" key="8">
    <source>
        <dbReference type="EMBL" id="OOF99867.1"/>
    </source>
</evidence>
<dbReference type="VEuPathDB" id="FungiDB:ASPCADRAFT_203690"/>
<protein>
    <recommendedName>
        <fullName evidence="7">Zn(2)-C6 fungal-type domain-containing protein</fullName>
    </recommendedName>
</protein>
<dbReference type="InterPro" id="IPR007219">
    <property type="entry name" value="XnlR_reg_dom"/>
</dbReference>
<keyword evidence="9" id="KW-1185">Reference proteome</keyword>
<dbReference type="EMBL" id="KV907494">
    <property type="protein sequence ID" value="OOF99867.1"/>
    <property type="molecule type" value="Genomic_DNA"/>
</dbReference>
<evidence type="ECO:0000313" key="9">
    <source>
        <dbReference type="Proteomes" id="UP000188318"/>
    </source>
</evidence>
<name>A0A1R3RZJ9_ASPC5</name>
<keyword evidence="1" id="KW-0479">Metal-binding</keyword>
<dbReference type="Pfam" id="PF00172">
    <property type="entry name" value="Zn_clus"/>
    <property type="match status" value="1"/>
</dbReference>
<dbReference type="SUPFAM" id="SSF57701">
    <property type="entry name" value="Zn2/Cys6 DNA-binding domain"/>
    <property type="match status" value="1"/>
</dbReference>
<dbReference type="PROSITE" id="PS00463">
    <property type="entry name" value="ZN2_CY6_FUNGAL_1"/>
    <property type="match status" value="1"/>
</dbReference>
<proteinExistence type="predicted"/>
<evidence type="ECO:0000256" key="3">
    <source>
        <dbReference type="ARBA" id="ARBA00023015"/>
    </source>
</evidence>
<dbReference type="PROSITE" id="PS50048">
    <property type="entry name" value="ZN2_CY6_FUNGAL_2"/>
    <property type="match status" value="1"/>
</dbReference>
<organism evidence="8 9">
    <name type="scientific">Aspergillus carbonarius (strain ITEM 5010)</name>
    <dbReference type="NCBI Taxonomy" id="602072"/>
    <lineage>
        <taxon>Eukaryota</taxon>
        <taxon>Fungi</taxon>
        <taxon>Dikarya</taxon>
        <taxon>Ascomycota</taxon>
        <taxon>Pezizomycotina</taxon>
        <taxon>Eurotiomycetes</taxon>
        <taxon>Eurotiomycetidae</taxon>
        <taxon>Eurotiales</taxon>
        <taxon>Aspergillaceae</taxon>
        <taxon>Aspergillus</taxon>
        <taxon>Aspergillus subgen. Circumdati</taxon>
    </lineage>
</organism>
<feature type="domain" description="Zn(2)-C6 fungal-type" evidence="7">
    <location>
        <begin position="9"/>
        <end position="38"/>
    </location>
</feature>
<reference evidence="9" key="1">
    <citation type="journal article" date="2017" name="Genome Biol.">
        <title>Comparative genomics reveals high biological diversity and specific adaptations in the industrially and medically important fungal genus Aspergillus.</title>
        <authorList>
            <person name="de Vries R.P."/>
            <person name="Riley R."/>
            <person name="Wiebenga A."/>
            <person name="Aguilar-Osorio G."/>
            <person name="Amillis S."/>
            <person name="Uchima C.A."/>
            <person name="Anderluh G."/>
            <person name="Asadollahi M."/>
            <person name="Askin M."/>
            <person name="Barry K."/>
            <person name="Battaglia E."/>
            <person name="Bayram O."/>
            <person name="Benocci T."/>
            <person name="Braus-Stromeyer S.A."/>
            <person name="Caldana C."/>
            <person name="Canovas D."/>
            <person name="Cerqueira G.C."/>
            <person name="Chen F."/>
            <person name="Chen W."/>
            <person name="Choi C."/>
            <person name="Clum A."/>
            <person name="Dos Santos R.A."/>
            <person name="Damasio A.R."/>
            <person name="Diallinas G."/>
            <person name="Emri T."/>
            <person name="Fekete E."/>
            <person name="Flipphi M."/>
            <person name="Freyberg S."/>
            <person name="Gallo A."/>
            <person name="Gournas C."/>
            <person name="Habgood R."/>
            <person name="Hainaut M."/>
            <person name="Harispe M.L."/>
            <person name="Henrissat B."/>
            <person name="Hilden K.S."/>
            <person name="Hope R."/>
            <person name="Hossain A."/>
            <person name="Karabika E."/>
            <person name="Karaffa L."/>
            <person name="Karanyi Z."/>
            <person name="Krasevec N."/>
            <person name="Kuo A."/>
            <person name="Kusch H."/>
            <person name="LaButti K."/>
            <person name="Lagendijk E.L."/>
            <person name="Lapidus A."/>
            <person name="Levasseur A."/>
            <person name="Lindquist E."/>
            <person name="Lipzen A."/>
            <person name="Logrieco A.F."/>
            <person name="MacCabe A."/>
            <person name="Maekelae M.R."/>
            <person name="Malavazi I."/>
            <person name="Melin P."/>
            <person name="Meyer V."/>
            <person name="Mielnichuk N."/>
            <person name="Miskei M."/>
            <person name="Molnar A.P."/>
            <person name="Mule G."/>
            <person name="Ngan C.Y."/>
            <person name="Orejas M."/>
            <person name="Orosz E."/>
            <person name="Ouedraogo J.P."/>
            <person name="Overkamp K.M."/>
            <person name="Park H.-S."/>
            <person name="Perrone G."/>
            <person name="Piumi F."/>
            <person name="Punt P.J."/>
            <person name="Ram A.F."/>
            <person name="Ramon A."/>
            <person name="Rauscher S."/>
            <person name="Record E."/>
            <person name="Riano-Pachon D.M."/>
            <person name="Robert V."/>
            <person name="Roehrig J."/>
            <person name="Ruller R."/>
            <person name="Salamov A."/>
            <person name="Salih N.S."/>
            <person name="Samson R.A."/>
            <person name="Sandor E."/>
            <person name="Sanguinetti M."/>
            <person name="Schuetze T."/>
            <person name="Sepcic K."/>
            <person name="Shelest E."/>
            <person name="Sherlock G."/>
            <person name="Sophianopoulou V."/>
            <person name="Squina F.M."/>
            <person name="Sun H."/>
            <person name="Susca A."/>
            <person name="Todd R.B."/>
            <person name="Tsang A."/>
            <person name="Unkles S.E."/>
            <person name="van de Wiele N."/>
            <person name="van Rossen-Uffink D."/>
            <person name="Oliveira J.V."/>
            <person name="Vesth T.C."/>
            <person name="Visser J."/>
            <person name="Yu J.-H."/>
            <person name="Zhou M."/>
            <person name="Andersen M.R."/>
            <person name="Archer D.B."/>
            <person name="Baker S.E."/>
            <person name="Benoit I."/>
            <person name="Brakhage A.A."/>
            <person name="Braus G.H."/>
            <person name="Fischer R."/>
            <person name="Frisvad J.C."/>
            <person name="Goldman G.H."/>
            <person name="Houbraken J."/>
            <person name="Oakley B."/>
            <person name="Pocsi I."/>
            <person name="Scazzocchio C."/>
            <person name="Seiboth B."/>
            <person name="vanKuyk P.A."/>
            <person name="Wortman J."/>
            <person name="Dyer P.S."/>
            <person name="Grigoriev I.V."/>
        </authorList>
    </citation>
    <scope>NUCLEOTIDE SEQUENCE [LARGE SCALE GENOMIC DNA]</scope>
    <source>
        <strain evidence="9">ITEM 5010</strain>
    </source>
</reference>
<dbReference type="STRING" id="602072.A0A1R3RZJ9"/>
<evidence type="ECO:0000256" key="2">
    <source>
        <dbReference type="ARBA" id="ARBA00022833"/>
    </source>
</evidence>
<keyword evidence="2" id="KW-0862">Zinc</keyword>
<dbReference type="GO" id="GO:0009410">
    <property type="term" value="P:response to xenobiotic stimulus"/>
    <property type="evidence" value="ECO:0007669"/>
    <property type="project" value="TreeGrafter"/>
</dbReference>
<dbReference type="PANTHER" id="PTHR31779:SF5">
    <property type="entry name" value="ZN(II)2CYS6 TRANSCRIPTION FACTOR (EUROFUNG)"/>
    <property type="match status" value="1"/>
</dbReference>
<dbReference type="InterPro" id="IPR001138">
    <property type="entry name" value="Zn2Cys6_DnaBD"/>
</dbReference>
<evidence type="ECO:0000256" key="1">
    <source>
        <dbReference type="ARBA" id="ARBA00022723"/>
    </source>
</evidence>
<dbReference type="Gene3D" id="4.10.240.10">
    <property type="entry name" value="Zn(2)-C6 fungal-type DNA-binding domain"/>
    <property type="match status" value="1"/>
</dbReference>
<evidence type="ECO:0000256" key="6">
    <source>
        <dbReference type="ARBA" id="ARBA00023242"/>
    </source>
</evidence>
<evidence type="ECO:0000259" key="7">
    <source>
        <dbReference type="PROSITE" id="PS50048"/>
    </source>
</evidence>
<keyword evidence="5" id="KW-0804">Transcription</keyword>
<dbReference type="GO" id="GO:0000981">
    <property type="term" value="F:DNA-binding transcription factor activity, RNA polymerase II-specific"/>
    <property type="evidence" value="ECO:0007669"/>
    <property type="project" value="InterPro"/>
</dbReference>
<dbReference type="GO" id="GO:0008270">
    <property type="term" value="F:zinc ion binding"/>
    <property type="evidence" value="ECO:0007669"/>
    <property type="project" value="InterPro"/>
</dbReference>
<dbReference type="GO" id="GO:0006351">
    <property type="term" value="P:DNA-templated transcription"/>
    <property type="evidence" value="ECO:0007669"/>
    <property type="project" value="InterPro"/>
</dbReference>
<evidence type="ECO:0000256" key="5">
    <source>
        <dbReference type="ARBA" id="ARBA00023163"/>
    </source>
</evidence>
<dbReference type="Proteomes" id="UP000188318">
    <property type="component" value="Unassembled WGS sequence"/>
</dbReference>
<dbReference type="OrthoDB" id="4064873at2759"/>
<keyword evidence="4" id="KW-0238">DNA-binding</keyword>
<keyword evidence="6" id="KW-0539">Nucleus</keyword>
<dbReference type="GO" id="GO:0003677">
    <property type="term" value="F:DNA binding"/>
    <property type="evidence" value="ECO:0007669"/>
    <property type="project" value="UniProtKB-KW"/>
</dbReference>
<dbReference type="PANTHER" id="PTHR31779">
    <property type="entry name" value="2-NITROPROPANE DIOXYGENASE FAMILY, PUTATIVE (AFU_ORTHOLOGUE AFUA_2G17430)-RELATED"/>
    <property type="match status" value="1"/>
</dbReference>
<dbReference type="GO" id="GO:0009893">
    <property type="term" value="P:positive regulation of metabolic process"/>
    <property type="evidence" value="ECO:0007669"/>
    <property type="project" value="UniProtKB-ARBA"/>
</dbReference>
<sequence>MPPEKAKTACNPCREKKRKCNGHQPCSNCVKSGHDCVYVSNPRKRRRLNALSSNPADLRESPSASPEELAAINSGVVLASKLAGAATVSFPVRLCSWNLGHLMPIPSNLVSGPSSITDLLSDEYLRAMVDRYFDGVHPVYKFLDLELVIRAINYVTSERPSLEHPMHCLLLNICALAALSMGSDEARRALDSSSRIALEYSTTLESPTLHHVVAWMLRVIYLRMTGSPHATWLASCTLMHFIETTKLHIEPSDQTQPSLCRDDYDPELRRRIYGVSRLFHMWISYDYGRPPLELRGATCSLPKESLTSDEIAVWRISDSLNPDRQLDPATLEQLLRQTAELQLPHTVQKLKRCNIGLCIYRRLRVAGCSISGATVDKVLGLVDEGCDLVEGLYGESLPWWHILNVPFQALCVLLALDTRESLPRVSRTLHILLVLTQKYENDAVKETFASACSLFRIHSQRKKDHLDLLVKAEEVMLQSGVIDAPSLRDYFHPVEPASATANPISTATDFPWDFDRLFSMNLFTNWSWDA</sequence>
<dbReference type="InterPro" id="IPR052478">
    <property type="entry name" value="Metabolite_Synth_Reg"/>
</dbReference>
<dbReference type="SMART" id="SM00066">
    <property type="entry name" value="GAL4"/>
    <property type="match status" value="1"/>
</dbReference>
<evidence type="ECO:0000256" key="4">
    <source>
        <dbReference type="ARBA" id="ARBA00023125"/>
    </source>
</evidence>
<dbReference type="InterPro" id="IPR036864">
    <property type="entry name" value="Zn2-C6_fun-type_DNA-bd_sf"/>
</dbReference>
<keyword evidence="3" id="KW-0805">Transcription regulation</keyword>